<dbReference type="AlphaFoldDB" id="A0A9I9E0X3"/>
<organism evidence="1">
    <name type="scientific">Cucumis melo</name>
    <name type="common">Muskmelon</name>
    <dbReference type="NCBI Taxonomy" id="3656"/>
    <lineage>
        <taxon>Eukaryota</taxon>
        <taxon>Viridiplantae</taxon>
        <taxon>Streptophyta</taxon>
        <taxon>Embryophyta</taxon>
        <taxon>Tracheophyta</taxon>
        <taxon>Spermatophyta</taxon>
        <taxon>Magnoliopsida</taxon>
        <taxon>eudicotyledons</taxon>
        <taxon>Gunneridae</taxon>
        <taxon>Pentapetalae</taxon>
        <taxon>rosids</taxon>
        <taxon>fabids</taxon>
        <taxon>Cucurbitales</taxon>
        <taxon>Cucurbitaceae</taxon>
        <taxon>Benincaseae</taxon>
        <taxon>Cucumis</taxon>
    </lineage>
</organism>
<dbReference type="Gramene" id="MELO3C026675.2.1">
    <property type="protein sequence ID" value="MELO3C026675.2.1"/>
    <property type="gene ID" value="MELO3C026675.2"/>
</dbReference>
<protein>
    <submittedName>
        <fullName evidence="1">Uncharacterized protein</fullName>
    </submittedName>
</protein>
<dbReference type="InterPro" id="IPR016169">
    <property type="entry name" value="FAD-bd_PCMH_sub2"/>
</dbReference>
<reference evidence="1" key="1">
    <citation type="submission" date="2023-03" db="UniProtKB">
        <authorList>
            <consortium name="EnsemblPlants"/>
        </authorList>
    </citation>
    <scope>IDENTIFICATION</scope>
</reference>
<dbReference type="Gene3D" id="3.30.465.10">
    <property type="match status" value="1"/>
</dbReference>
<evidence type="ECO:0000313" key="1">
    <source>
        <dbReference type="EnsemblPlants" id="MELO3C026675.2.1"/>
    </source>
</evidence>
<proteinExistence type="predicted"/>
<name>A0A9I9E0X3_CUCME</name>
<dbReference type="EnsemblPlants" id="MELO3C026675.2.1">
    <property type="protein sequence ID" value="MELO3C026675.2.1"/>
    <property type="gene ID" value="MELO3C026675.2"/>
</dbReference>
<sequence>MNRSSRTDYLYITVGGTLSNAGISGQSFRYGPQRLTNRRRSVSVDDGGRTEMEIWVFMSLSSRRTEAETNGKLTKKLKFENSEVVSGRLKLKPGGNYVTFEDEQWSTAEWRTKQSFPADDCRLVGGRAAAATNRLGL</sequence>
<accession>A0A9I9E0X3</accession>